<dbReference type="EMBL" id="OZ026884">
    <property type="protein sequence ID" value="CAL1239276.1"/>
    <property type="molecule type" value="Genomic_DNA"/>
</dbReference>
<reference evidence="2 3" key="1">
    <citation type="submission" date="2024-04" db="EMBL/GenBank/DDBJ databases">
        <authorList>
            <person name="Cremers G."/>
        </authorList>
    </citation>
    <scope>NUCLEOTIDE SEQUENCE [LARGE SCALE GENOMIC DNA]</scope>
    <source>
        <strain evidence="2">MeCH1-AG</strain>
    </source>
</reference>
<evidence type="ECO:0000256" key="1">
    <source>
        <dbReference type="SAM" id="MobiDB-lite"/>
    </source>
</evidence>
<dbReference type="Proteomes" id="UP001497493">
    <property type="component" value="Chromosome"/>
</dbReference>
<evidence type="ECO:0008006" key="4">
    <source>
        <dbReference type="Google" id="ProtNLM"/>
    </source>
</evidence>
<feature type="compositionally biased region" description="Gly residues" evidence="1">
    <location>
        <begin position="171"/>
        <end position="189"/>
    </location>
</feature>
<name>A0ABP1C5D2_9GAMM</name>
<proteinExistence type="predicted"/>
<gene>
    <name evidence="2" type="ORF">MECH1_V1_0500</name>
</gene>
<dbReference type="RefSeq" id="WP_348758853.1">
    <property type="nucleotide sequence ID" value="NZ_OZ026884.1"/>
</dbReference>
<feature type="region of interest" description="Disordered" evidence="1">
    <location>
        <begin position="168"/>
        <end position="216"/>
    </location>
</feature>
<sequence length="216" mass="21343">MTQQHIAKTSLSPSFQAGFRAVSLALVVFLTGCGNDPGGSAAGPSTSEAHISGNVQDVHGPINDGKIEVRDQQGQLLTTVTLSGSNHYSITVPAGTRYPILLTAIPAPGSVANTVKAVVTSPLADRMDITDITTLVVDSAMTLGGLTAENIAKASGGAIGLRQRQGVSAAAGGGGAGPGQSGGGAGRGGHAGHDMSNMGSSAPKSDAPPSQGPMQH</sequence>
<evidence type="ECO:0000313" key="3">
    <source>
        <dbReference type="Proteomes" id="UP001497493"/>
    </source>
</evidence>
<protein>
    <recommendedName>
        <fullName evidence="4">Carboxypeptidase regulatory-like domain-containing protein</fullName>
    </recommendedName>
</protein>
<organism evidence="2 3">
    <name type="scientific">Candidatus Methylocalor cossyra</name>
    <dbReference type="NCBI Taxonomy" id="3108543"/>
    <lineage>
        <taxon>Bacteria</taxon>
        <taxon>Pseudomonadati</taxon>
        <taxon>Pseudomonadota</taxon>
        <taxon>Gammaproteobacteria</taxon>
        <taxon>Methylococcales</taxon>
        <taxon>Methylococcaceae</taxon>
        <taxon>Candidatus Methylocalor</taxon>
    </lineage>
</organism>
<evidence type="ECO:0000313" key="2">
    <source>
        <dbReference type="EMBL" id="CAL1239276.1"/>
    </source>
</evidence>
<accession>A0ABP1C5D2</accession>
<keyword evidence="3" id="KW-1185">Reference proteome</keyword>